<accession>A0A2K2CT20</accession>
<dbReference type="Pfam" id="PF13456">
    <property type="entry name" value="RVT_3"/>
    <property type="match status" value="1"/>
</dbReference>
<evidence type="ECO:0000259" key="2">
    <source>
        <dbReference type="Pfam" id="PF13966"/>
    </source>
</evidence>
<dbReference type="InterPro" id="IPR002156">
    <property type="entry name" value="RNaseH_domain"/>
</dbReference>
<dbReference type="PANTHER" id="PTHR47074">
    <property type="entry name" value="BNAC02G40300D PROTEIN"/>
    <property type="match status" value="1"/>
</dbReference>
<gene>
    <name evidence="3" type="ORF">BRADI_4g38123v3</name>
</gene>
<protein>
    <recommendedName>
        <fullName evidence="6">Reverse transcriptase zinc-binding domain-containing protein</fullName>
    </recommendedName>
</protein>
<reference evidence="3" key="2">
    <citation type="submission" date="2017-06" db="EMBL/GenBank/DDBJ databases">
        <title>WGS assembly of Brachypodium distachyon.</title>
        <authorList>
            <consortium name="The International Brachypodium Initiative"/>
            <person name="Lucas S."/>
            <person name="Harmon-Smith M."/>
            <person name="Lail K."/>
            <person name="Tice H."/>
            <person name="Grimwood J."/>
            <person name="Bruce D."/>
            <person name="Barry K."/>
            <person name="Shu S."/>
            <person name="Lindquist E."/>
            <person name="Wang M."/>
            <person name="Pitluck S."/>
            <person name="Vogel J.P."/>
            <person name="Garvin D.F."/>
            <person name="Mockler T.C."/>
            <person name="Schmutz J."/>
            <person name="Rokhsar D."/>
            <person name="Bevan M.W."/>
        </authorList>
    </citation>
    <scope>NUCLEOTIDE SEQUENCE</scope>
    <source>
        <strain evidence="3">Bd21</strain>
    </source>
</reference>
<evidence type="ECO:0000313" key="3">
    <source>
        <dbReference type="EMBL" id="PNT65173.1"/>
    </source>
</evidence>
<dbReference type="PANTHER" id="PTHR47074:SF73">
    <property type="entry name" value="OS04G0448401 PROTEIN"/>
    <property type="match status" value="1"/>
</dbReference>
<dbReference type="GO" id="GO:0003676">
    <property type="term" value="F:nucleic acid binding"/>
    <property type="evidence" value="ECO:0007669"/>
    <property type="project" value="InterPro"/>
</dbReference>
<name>A0A2K2CT20_BRADI</name>
<dbReference type="EMBL" id="CM000883">
    <property type="protein sequence ID" value="PNT65173.1"/>
    <property type="molecule type" value="Genomic_DNA"/>
</dbReference>
<evidence type="ECO:0000259" key="1">
    <source>
        <dbReference type="Pfam" id="PF13456"/>
    </source>
</evidence>
<evidence type="ECO:0008006" key="6">
    <source>
        <dbReference type="Google" id="ProtNLM"/>
    </source>
</evidence>
<dbReference type="InterPro" id="IPR052929">
    <property type="entry name" value="RNase_H-like_EbsB-rel"/>
</dbReference>
<dbReference type="AlphaFoldDB" id="A0A2K2CT20"/>
<dbReference type="GO" id="GO:0004523">
    <property type="term" value="F:RNA-DNA hybrid ribonuclease activity"/>
    <property type="evidence" value="ECO:0007669"/>
    <property type="project" value="InterPro"/>
</dbReference>
<reference evidence="4" key="3">
    <citation type="submission" date="2018-08" db="UniProtKB">
        <authorList>
            <consortium name="EnsemblPlants"/>
        </authorList>
    </citation>
    <scope>IDENTIFICATION</scope>
    <source>
        <strain evidence="4">cv. Bd21</strain>
    </source>
</reference>
<dbReference type="EnsemblPlants" id="PNT65173">
    <property type="protein sequence ID" value="PNT65173"/>
    <property type="gene ID" value="BRADI_4g38123v3"/>
</dbReference>
<proteinExistence type="predicted"/>
<evidence type="ECO:0000313" key="5">
    <source>
        <dbReference type="Proteomes" id="UP000008810"/>
    </source>
</evidence>
<feature type="domain" description="Reverse transcriptase zinc-binding" evidence="2">
    <location>
        <begin position="58"/>
        <end position="159"/>
    </location>
</feature>
<dbReference type="Pfam" id="PF13966">
    <property type="entry name" value="zf-RVT"/>
    <property type="match status" value="1"/>
</dbReference>
<reference evidence="3 4" key="1">
    <citation type="journal article" date="2010" name="Nature">
        <title>Genome sequencing and analysis of the model grass Brachypodium distachyon.</title>
        <authorList>
            <consortium name="International Brachypodium Initiative"/>
        </authorList>
    </citation>
    <scope>NUCLEOTIDE SEQUENCE [LARGE SCALE GENOMIC DNA]</scope>
    <source>
        <strain evidence="3 4">Bd21</strain>
    </source>
</reference>
<keyword evidence="5" id="KW-1185">Reference proteome</keyword>
<feature type="domain" description="RNase H type-1" evidence="1">
    <location>
        <begin position="253"/>
        <end position="342"/>
    </location>
</feature>
<dbReference type="OrthoDB" id="685164at2759"/>
<dbReference type="InParanoid" id="A0A2K2CT20"/>
<evidence type="ECO:0000313" key="4">
    <source>
        <dbReference type="EnsemblPlants" id="PNT65173"/>
    </source>
</evidence>
<dbReference type="Proteomes" id="UP000008810">
    <property type="component" value="Chromosome 4"/>
</dbReference>
<sequence length="359" mass="40557">MEKSLSSGGKEILIKTWNVESLRSHLLPMDDEAVRQVPISFVHQPDFWAWHYEKSGIFSVRSAYKMMIEIKHRRTAWLEHSAEGSNGEDREKEWKKLWGVCVPSKLRIFAWRLARASLPTSQEWARRQMATSSVCSLCNAATDSWRYSLLDCNMAKSVWSLHNDDVILPLYGDETDYPKLWLMSLCRTLNQQDFVEVLVTLWAIRWAGRERFMKGSFRAQLGFAKNVAPRRVPSVSSSIPKWIPPPAGLHKINVDAAVAKGLPKGAIATVCLNENGLYIGASAVVFDGLSDPEILESHACDEAISLVVDISAQRIKIASDCLNVIKEINGEKQFGPHAMIIRGIATRRRICISLCWLFM</sequence>
<dbReference type="InterPro" id="IPR026960">
    <property type="entry name" value="RVT-Znf"/>
</dbReference>
<dbReference type="Gramene" id="PNT65173">
    <property type="protein sequence ID" value="PNT65173"/>
    <property type="gene ID" value="BRADI_4g38123v3"/>
</dbReference>
<organism evidence="3">
    <name type="scientific">Brachypodium distachyon</name>
    <name type="common">Purple false brome</name>
    <name type="synonym">Trachynia distachya</name>
    <dbReference type="NCBI Taxonomy" id="15368"/>
    <lineage>
        <taxon>Eukaryota</taxon>
        <taxon>Viridiplantae</taxon>
        <taxon>Streptophyta</taxon>
        <taxon>Embryophyta</taxon>
        <taxon>Tracheophyta</taxon>
        <taxon>Spermatophyta</taxon>
        <taxon>Magnoliopsida</taxon>
        <taxon>Liliopsida</taxon>
        <taxon>Poales</taxon>
        <taxon>Poaceae</taxon>
        <taxon>BOP clade</taxon>
        <taxon>Pooideae</taxon>
        <taxon>Stipodae</taxon>
        <taxon>Brachypodieae</taxon>
        <taxon>Brachypodium</taxon>
    </lineage>
</organism>